<gene>
    <name evidence="3" type="ORF">JP75_01275</name>
</gene>
<protein>
    <submittedName>
        <fullName evidence="3">UDP-glucuronate 5-epimerase</fullName>
    </submittedName>
</protein>
<dbReference type="Pfam" id="PF01370">
    <property type="entry name" value="Epimerase"/>
    <property type="match status" value="1"/>
</dbReference>
<dbReference type="SUPFAM" id="SSF51735">
    <property type="entry name" value="NAD(P)-binding Rossmann-fold domains"/>
    <property type="match status" value="1"/>
</dbReference>
<dbReference type="InterPro" id="IPR001509">
    <property type="entry name" value="Epimerase_deHydtase"/>
</dbReference>
<dbReference type="EMBL" id="JQGC01000001">
    <property type="protein sequence ID" value="KFL32807.1"/>
    <property type="molecule type" value="Genomic_DNA"/>
</dbReference>
<dbReference type="PANTHER" id="PTHR43574">
    <property type="entry name" value="EPIMERASE-RELATED"/>
    <property type="match status" value="1"/>
</dbReference>
<evidence type="ECO:0000259" key="2">
    <source>
        <dbReference type="Pfam" id="PF01370"/>
    </source>
</evidence>
<organism evidence="3 4">
    <name type="scientific">Devosia riboflavina</name>
    <dbReference type="NCBI Taxonomy" id="46914"/>
    <lineage>
        <taxon>Bacteria</taxon>
        <taxon>Pseudomonadati</taxon>
        <taxon>Pseudomonadota</taxon>
        <taxon>Alphaproteobacteria</taxon>
        <taxon>Hyphomicrobiales</taxon>
        <taxon>Devosiaceae</taxon>
        <taxon>Devosia</taxon>
    </lineage>
</organism>
<dbReference type="AlphaFoldDB" id="A0A087M7F4"/>
<evidence type="ECO:0000313" key="3">
    <source>
        <dbReference type="EMBL" id="KFL32807.1"/>
    </source>
</evidence>
<dbReference type="InterPro" id="IPR036291">
    <property type="entry name" value="NAD(P)-bd_dom_sf"/>
</dbReference>
<comment type="caution">
    <text evidence="3">The sequence shown here is derived from an EMBL/GenBank/DDBJ whole genome shotgun (WGS) entry which is preliminary data.</text>
</comment>
<dbReference type="RefSeq" id="WP_035077975.1">
    <property type="nucleotide sequence ID" value="NZ_JQGC01000001.1"/>
</dbReference>
<evidence type="ECO:0000313" key="4">
    <source>
        <dbReference type="Proteomes" id="UP000028981"/>
    </source>
</evidence>
<dbReference type="OrthoDB" id="9801785at2"/>
<dbReference type="STRING" id="46914.JP75_01275"/>
<dbReference type="Gene3D" id="3.40.50.720">
    <property type="entry name" value="NAD(P)-binding Rossmann-like Domain"/>
    <property type="match status" value="1"/>
</dbReference>
<proteinExistence type="predicted"/>
<dbReference type="Proteomes" id="UP000028981">
    <property type="component" value="Unassembled WGS sequence"/>
</dbReference>
<keyword evidence="4" id="KW-1185">Reference proteome</keyword>
<evidence type="ECO:0000256" key="1">
    <source>
        <dbReference type="ARBA" id="ARBA00023027"/>
    </source>
</evidence>
<dbReference type="PRINTS" id="PR01713">
    <property type="entry name" value="NUCEPIMERASE"/>
</dbReference>
<keyword evidence="1" id="KW-0520">NAD</keyword>
<name>A0A087M7F4_9HYPH</name>
<reference evidence="3 4" key="1">
    <citation type="submission" date="2014-08" db="EMBL/GenBank/DDBJ databases">
        <authorList>
            <person name="Hassan Y.I."/>
            <person name="Lepp D."/>
            <person name="Zhou T."/>
        </authorList>
    </citation>
    <scope>NUCLEOTIDE SEQUENCE [LARGE SCALE GENOMIC DNA]</scope>
    <source>
        <strain evidence="3 4">IFO13584</strain>
    </source>
</reference>
<feature type="domain" description="NAD-dependent epimerase/dehydratase" evidence="2">
    <location>
        <begin position="3"/>
        <end position="232"/>
    </location>
</feature>
<accession>A0A087M7F4</accession>
<sequence length="339" mass="36975">MKIFITGSAGFIGYHLARRLLEDGHRVHGYDGMTAYYDVSLKRARLALLTPSNSFSFTEALLEDHAALETAVAEFAPDVVIHLAAQAGVRYSIEAPRTYHDANLTGTFNLLEVLRGTGTRHLLLASTSSVYGGNETVPFKETDRTDFPISLYAATKKAGEAMSHAYAHLYGLPTTCFRFFTVYGPWGRPDMALFKFVSAIGRDEPIEVYGEGHMQRDFTYIDDLVEALTRLIPLPPVKGQAVDVPGSADSLSPVAPWRSVNIGGGQPVGLLPFIDTVEMALGKKALRNLLPMQQGDVEQTHAAPALLKALTGFAPQTNVEIGVAAFVEWYFSYYGRPAG</sequence>